<proteinExistence type="predicted"/>
<evidence type="ECO:0000256" key="2">
    <source>
        <dbReference type="ARBA" id="ARBA00022679"/>
    </source>
</evidence>
<dbReference type="Gene3D" id="3.20.200.10">
    <property type="entry name" value="MHCK/EF2 kinase"/>
    <property type="match status" value="1"/>
</dbReference>
<dbReference type="GO" id="GO:0004674">
    <property type="term" value="F:protein serine/threonine kinase activity"/>
    <property type="evidence" value="ECO:0007669"/>
    <property type="project" value="UniProtKB-KW"/>
</dbReference>
<dbReference type="OrthoDB" id="301415at2759"/>
<protein>
    <recommendedName>
        <fullName evidence="5">Alpha-type protein kinase domain-containing protein</fullName>
    </recommendedName>
</protein>
<reference evidence="6" key="1">
    <citation type="submission" date="2020-11" db="EMBL/GenBank/DDBJ databases">
        <authorList>
            <consortium name="DOE Joint Genome Institute"/>
            <person name="Ahrendt S."/>
            <person name="Riley R."/>
            <person name="Andreopoulos W."/>
            <person name="LaButti K."/>
            <person name="Pangilinan J."/>
            <person name="Ruiz-duenas F.J."/>
            <person name="Barrasa J.M."/>
            <person name="Sanchez-Garcia M."/>
            <person name="Camarero S."/>
            <person name="Miyauchi S."/>
            <person name="Serrano A."/>
            <person name="Linde D."/>
            <person name="Babiker R."/>
            <person name="Drula E."/>
            <person name="Ayuso-Fernandez I."/>
            <person name="Pacheco R."/>
            <person name="Padilla G."/>
            <person name="Ferreira P."/>
            <person name="Barriuso J."/>
            <person name="Kellner H."/>
            <person name="Castanera R."/>
            <person name="Alfaro M."/>
            <person name="Ramirez L."/>
            <person name="Pisabarro A.G."/>
            <person name="Kuo A."/>
            <person name="Tritt A."/>
            <person name="Lipzen A."/>
            <person name="He G."/>
            <person name="Yan M."/>
            <person name="Ng V."/>
            <person name="Cullen D."/>
            <person name="Martin F."/>
            <person name="Rosso M.-N."/>
            <person name="Henrissat B."/>
            <person name="Hibbett D."/>
            <person name="Martinez A.T."/>
            <person name="Grigoriev I.V."/>
        </authorList>
    </citation>
    <scope>NUCLEOTIDE SEQUENCE</scope>
    <source>
        <strain evidence="6">AH 44721</strain>
    </source>
</reference>
<gene>
    <name evidence="6" type="ORF">CPB84DRAFT_1684277</name>
</gene>
<evidence type="ECO:0000256" key="3">
    <source>
        <dbReference type="ARBA" id="ARBA00022777"/>
    </source>
</evidence>
<keyword evidence="2" id="KW-0808">Transferase</keyword>
<evidence type="ECO:0000313" key="7">
    <source>
        <dbReference type="Proteomes" id="UP000724874"/>
    </source>
</evidence>
<keyword evidence="3" id="KW-0418">Kinase</keyword>
<evidence type="ECO:0000313" key="6">
    <source>
        <dbReference type="EMBL" id="KAF8888189.1"/>
    </source>
</evidence>
<feature type="compositionally biased region" description="Basic residues" evidence="4">
    <location>
        <begin position="233"/>
        <end position="246"/>
    </location>
</feature>
<dbReference type="PROSITE" id="PS51158">
    <property type="entry name" value="ALPHA_KINASE"/>
    <property type="match status" value="1"/>
</dbReference>
<dbReference type="EMBL" id="JADNYJ010000086">
    <property type="protein sequence ID" value="KAF8888189.1"/>
    <property type="molecule type" value="Genomic_DNA"/>
</dbReference>
<keyword evidence="1" id="KW-0723">Serine/threonine-protein kinase</keyword>
<dbReference type="Proteomes" id="UP000724874">
    <property type="component" value="Unassembled WGS sequence"/>
</dbReference>
<evidence type="ECO:0000256" key="4">
    <source>
        <dbReference type="SAM" id="MobiDB-lite"/>
    </source>
</evidence>
<dbReference type="GO" id="GO:0005524">
    <property type="term" value="F:ATP binding"/>
    <property type="evidence" value="ECO:0007669"/>
    <property type="project" value="InterPro"/>
</dbReference>
<dbReference type="InterPro" id="IPR004166">
    <property type="entry name" value="a-kinase_dom"/>
</dbReference>
<dbReference type="AlphaFoldDB" id="A0A9P5TJH2"/>
<comment type="caution">
    <text evidence="6">The sequence shown here is derived from an EMBL/GenBank/DDBJ whole genome shotgun (WGS) entry which is preliminary data.</text>
</comment>
<name>A0A9P5TJH2_GYMJU</name>
<feature type="region of interest" description="Disordered" evidence="4">
    <location>
        <begin position="225"/>
        <end position="252"/>
    </location>
</feature>
<sequence length="252" mass="28239">MTLLLQGAEATSALAKSSKASGSGGIGRLLWPEEQITVFEECKLLVWANSLLTSAYDFIADFVHKHPYPPPFEIPKFRFVAAGMAIAQRPFENNGKKPTTTWVTYLLEEVLPGVEKDFVKYLHNASATSELSPEDNDYHLAKFLTFIQHLQYVITGGVAYVSDFQGMLIILKSSSVIMILMLDFCHRDLFGDGNIGKVFNQFPREHQCTEHCAWFELEDASETQKKLKENMKGRKKQGSSNAKKKSQPAGDI</sequence>
<accession>A0A9P5TJH2</accession>
<dbReference type="SUPFAM" id="SSF56112">
    <property type="entry name" value="Protein kinase-like (PK-like)"/>
    <property type="match status" value="1"/>
</dbReference>
<organism evidence="6 7">
    <name type="scientific">Gymnopilus junonius</name>
    <name type="common">Spectacular rustgill mushroom</name>
    <name type="synonym">Gymnopilus spectabilis subsp. junonius</name>
    <dbReference type="NCBI Taxonomy" id="109634"/>
    <lineage>
        <taxon>Eukaryota</taxon>
        <taxon>Fungi</taxon>
        <taxon>Dikarya</taxon>
        <taxon>Basidiomycota</taxon>
        <taxon>Agaricomycotina</taxon>
        <taxon>Agaricomycetes</taxon>
        <taxon>Agaricomycetidae</taxon>
        <taxon>Agaricales</taxon>
        <taxon>Agaricineae</taxon>
        <taxon>Hymenogastraceae</taxon>
        <taxon>Gymnopilus</taxon>
    </lineage>
</organism>
<evidence type="ECO:0000259" key="5">
    <source>
        <dbReference type="PROSITE" id="PS51158"/>
    </source>
</evidence>
<feature type="domain" description="Alpha-type protein kinase" evidence="5">
    <location>
        <begin position="1"/>
        <end position="220"/>
    </location>
</feature>
<dbReference type="InterPro" id="IPR011009">
    <property type="entry name" value="Kinase-like_dom_sf"/>
</dbReference>
<dbReference type="Pfam" id="PF02816">
    <property type="entry name" value="Alpha_kinase"/>
    <property type="match status" value="1"/>
</dbReference>
<evidence type="ECO:0000256" key="1">
    <source>
        <dbReference type="ARBA" id="ARBA00022527"/>
    </source>
</evidence>
<keyword evidence="7" id="KW-1185">Reference proteome</keyword>